<organism evidence="4 5">
    <name type="scientific">Syncephalastrum racemosum</name>
    <name type="common">Filamentous fungus</name>
    <dbReference type="NCBI Taxonomy" id="13706"/>
    <lineage>
        <taxon>Eukaryota</taxon>
        <taxon>Fungi</taxon>
        <taxon>Fungi incertae sedis</taxon>
        <taxon>Mucoromycota</taxon>
        <taxon>Mucoromycotina</taxon>
        <taxon>Mucoromycetes</taxon>
        <taxon>Mucorales</taxon>
        <taxon>Syncephalastraceae</taxon>
        <taxon>Syncephalastrum</taxon>
    </lineage>
</organism>
<dbReference type="Proteomes" id="UP000242180">
    <property type="component" value="Unassembled WGS sequence"/>
</dbReference>
<dbReference type="PANTHER" id="PTHR10972:SF102">
    <property type="entry name" value="OXYSTEROL-BINDING PROTEIN"/>
    <property type="match status" value="1"/>
</dbReference>
<evidence type="ECO:0000256" key="1">
    <source>
        <dbReference type="ARBA" id="ARBA00008842"/>
    </source>
</evidence>
<dbReference type="OrthoDB" id="14833at2759"/>
<dbReference type="OMA" id="AMYISEQ"/>
<keyword evidence="5" id="KW-1185">Reference proteome</keyword>
<dbReference type="GO" id="GO:0032541">
    <property type="term" value="C:cortical endoplasmic reticulum"/>
    <property type="evidence" value="ECO:0007669"/>
    <property type="project" value="TreeGrafter"/>
</dbReference>
<evidence type="ECO:0008006" key="6">
    <source>
        <dbReference type="Google" id="ProtNLM"/>
    </source>
</evidence>
<sequence>MSSKNSGGDPNSTEELEEGSRSILLNIASQLTKGMDLHRVTLPTFVLEPRSMLERITDFMSHSDLILNAGSIEDPLERFITVLRYFLSGWHIKPKGVKKPYNPVLGEYFRCRYQYEDGSEAFYLSEQVSHHPPVSSYFYSCPDHHILIEGDIRPKSKFLGNSVATIMQGESHVILTNRHNERYEITMPNIYGRGILFGTMTMELGDSCKVRCVTSDLACDLEFKTKGFFSGQWNSVVGKIKKESTQEVLCEVSGQWSNELYIKNCKTSSKDILFDVKTSNICPKIVVPEAEQDTYESRRLWEKVTQAIKSRDMDTATNEKTAIEDDQRTKARTREEEGVEWRPLFFDQSNDDYKIKGFAR</sequence>
<name>A0A1X2H6Z8_SYNRA</name>
<proteinExistence type="inferred from homology"/>
<reference evidence="4 5" key="1">
    <citation type="submission" date="2016-07" db="EMBL/GenBank/DDBJ databases">
        <title>Pervasive Adenine N6-methylation of Active Genes in Fungi.</title>
        <authorList>
            <consortium name="DOE Joint Genome Institute"/>
            <person name="Mondo S.J."/>
            <person name="Dannebaum R.O."/>
            <person name="Kuo R.C."/>
            <person name="Labutti K."/>
            <person name="Haridas S."/>
            <person name="Kuo A."/>
            <person name="Salamov A."/>
            <person name="Ahrendt S.R."/>
            <person name="Lipzen A."/>
            <person name="Sullivan W."/>
            <person name="Andreopoulos W.B."/>
            <person name="Clum A."/>
            <person name="Lindquist E."/>
            <person name="Daum C."/>
            <person name="Ramamoorthy G.K."/>
            <person name="Gryganskyi A."/>
            <person name="Culley D."/>
            <person name="Magnuson J.K."/>
            <person name="James T.Y."/>
            <person name="O'Malley M.A."/>
            <person name="Stajich J.E."/>
            <person name="Spatafora J.W."/>
            <person name="Visel A."/>
            <person name="Grigoriev I.V."/>
        </authorList>
    </citation>
    <scope>NUCLEOTIDE SEQUENCE [LARGE SCALE GENOMIC DNA]</scope>
    <source>
        <strain evidence="4 5">NRRL 2496</strain>
    </source>
</reference>
<evidence type="ECO:0000313" key="5">
    <source>
        <dbReference type="Proteomes" id="UP000242180"/>
    </source>
</evidence>
<dbReference type="GO" id="GO:0016020">
    <property type="term" value="C:membrane"/>
    <property type="evidence" value="ECO:0007669"/>
    <property type="project" value="TreeGrafter"/>
</dbReference>
<evidence type="ECO:0000256" key="3">
    <source>
        <dbReference type="SAM" id="MobiDB-lite"/>
    </source>
</evidence>
<comment type="similarity">
    <text evidence="1 2">Belongs to the OSBP family.</text>
</comment>
<dbReference type="STRING" id="13706.A0A1X2H6Z8"/>
<dbReference type="Pfam" id="PF01237">
    <property type="entry name" value="Oxysterol_BP"/>
    <property type="match status" value="2"/>
</dbReference>
<dbReference type="InterPro" id="IPR037239">
    <property type="entry name" value="OSBP_sf"/>
</dbReference>
<dbReference type="Gene3D" id="3.30.70.3490">
    <property type="match status" value="1"/>
</dbReference>
<gene>
    <name evidence="4" type="ORF">BCR43DRAFT_443635</name>
</gene>
<accession>A0A1X2H6Z8</accession>
<dbReference type="InterPro" id="IPR000648">
    <property type="entry name" value="Oxysterol-bd"/>
</dbReference>
<comment type="caution">
    <text evidence="4">The sequence shown here is derived from an EMBL/GenBank/DDBJ whole genome shotgun (WGS) entry which is preliminary data.</text>
</comment>
<feature type="compositionally biased region" description="Basic and acidic residues" evidence="3">
    <location>
        <begin position="321"/>
        <end position="335"/>
    </location>
</feature>
<dbReference type="AlphaFoldDB" id="A0A1X2H6Z8"/>
<dbReference type="PANTHER" id="PTHR10972">
    <property type="entry name" value="OXYSTEROL-BINDING PROTEIN-RELATED"/>
    <property type="match status" value="1"/>
</dbReference>
<dbReference type="GO" id="GO:0005829">
    <property type="term" value="C:cytosol"/>
    <property type="evidence" value="ECO:0007669"/>
    <property type="project" value="TreeGrafter"/>
</dbReference>
<dbReference type="PROSITE" id="PS01013">
    <property type="entry name" value="OSBP"/>
    <property type="match status" value="1"/>
</dbReference>
<dbReference type="FunFam" id="1.10.287.2720:FF:000001">
    <property type="entry name" value="Oxysterol-binding OBPalpha"/>
    <property type="match status" value="1"/>
</dbReference>
<dbReference type="FunCoup" id="A0A1X2H6Z8">
    <property type="interactions" value="548"/>
</dbReference>
<protein>
    <recommendedName>
        <fullName evidence="6">Oxysterol-binding protein</fullName>
    </recommendedName>
</protein>
<evidence type="ECO:0000313" key="4">
    <source>
        <dbReference type="EMBL" id="ORY93799.1"/>
    </source>
</evidence>
<dbReference type="InParanoid" id="A0A1X2H6Z8"/>
<dbReference type="GO" id="GO:0032934">
    <property type="term" value="F:sterol binding"/>
    <property type="evidence" value="ECO:0007669"/>
    <property type="project" value="TreeGrafter"/>
</dbReference>
<feature type="region of interest" description="Disordered" evidence="3">
    <location>
        <begin position="311"/>
        <end position="335"/>
    </location>
</feature>
<dbReference type="Gene3D" id="1.10.287.2720">
    <property type="match status" value="1"/>
</dbReference>
<evidence type="ECO:0000256" key="2">
    <source>
        <dbReference type="RuleBase" id="RU003844"/>
    </source>
</evidence>
<dbReference type="EMBL" id="MCGN01000008">
    <property type="protein sequence ID" value="ORY93799.1"/>
    <property type="molecule type" value="Genomic_DNA"/>
</dbReference>
<dbReference type="SUPFAM" id="SSF144000">
    <property type="entry name" value="Oxysterol-binding protein-like"/>
    <property type="match status" value="1"/>
</dbReference>
<dbReference type="InterPro" id="IPR018494">
    <property type="entry name" value="Oxysterol-bd_CS"/>
</dbReference>
<dbReference type="Gene3D" id="2.40.160.120">
    <property type="match status" value="1"/>
</dbReference>